<dbReference type="OrthoDB" id="1933717at2759"/>
<protein>
    <recommendedName>
        <fullName evidence="6">Farnesol dehydrogenase-like</fullName>
    </recommendedName>
</protein>
<evidence type="ECO:0000256" key="3">
    <source>
        <dbReference type="RuleBase" id="RU000363"/>
    </source>
</evidence>
<dbReference type="AlphaFoldDB" id="A0A9N9TIX5"/>
<evidence type="ECO:0000256" key="2">
    <source>
        <dbReference type="ARBA" id="ARBA00023002"/>
    </source>
</evidence>
<dbReference type="Gene3D" id="3.40.50.720">
    <property type="entry name" value="NAD(P)-binding Rossmann-like Domain"/>
    <property type="match status" value="1"/>
</dbReference>
<keyword evidence="2" id="KW-0560">Oxidoreductase</keyword>
<dbReference type="PROSITE" id="PS00061">
    <property type="entry name" value="ADH_SHORT"/>
    <property type="match status" value="1"/>
</dbReference>
<dbReference type="EMBL" id="OU900105">
    <property type="protein sequence ID" value="CAG9856729.1"/>
    <property type="molecule type" value="Genomic_DNA"/>
</dbReference>
<dbReference type="InterPro" id="IPR036291">
    <property type="entry name" value="NAD(P)-bd_dom_sf"/>
</dbReference>
<evidence type="ECO:0000313" key="4">
    <source>
        <dbReference type="EMBL" id="CAG9856729.1"/>
    </source>
</evidence>
<sequence length="251" mass="27498">MVLSMERWIGKVAVVTGASSGIGAAIAKQLVENGLLVVGVARRVERIEDLAKTLGDKKGKLLAYKADLSNREEIKLLFDWTSDNAGPVAILINNAGIHTRTTIVDGDVEAWKKTIDVNLMATCVASREAISVMRKNNIDGHVININSILGHGIWNSPNMDIYPATKYAVTAFTETLRFELVNLKSKIKVSSVSPGVVDTEIFENMDRSEFENIKKRMLNPEDIADGVVYALSTPPHVLVKEVIIKPVGEPY</sequence>
<name>A0A9N9TIX5_PHYSR</name>
<dbReference type="Proteomes" id="UP001153712">
    <property type="component" value="Chromosome 12"/>
</dbReference>
<comment type="similarity">
    <text evidence="1 3">Belongs to the short-chain dehydrogenases/reductases (SDR) family.</text>
</comment>
<proteinExistence type="inferred from homology"/>
<evidence type="ECO:0000256" key="1">
    <source>
        <dbReference type="ARBA" id="ARBA00006484"/>
    </source>
</evidence>
<gene>
    <name evidence="4" type="ORF">PHYEVI_LOCUS3147</name>
</gene>
<keyword evidence="5" id="KW-1185">Reference proteome</keyword>
<dbReference type="PANTHER" id="PTHR43115">
    <property type="entry name" value="DEHYDROGENASE/REDUCTASE SDR FAMILY MEMBER 11"/>
    <property type="match status" value="1"/>
</dbReference>
<evidence type="ECO:0000313" key="5">
    <source>
        <dbReference type="Proteomes" id="UP001153712"/>
    </source>
</evidence>
<dbReference type="InterPro" id="IPR002347">
    <property type="entry name" value="SDR_fam"/>
</dbReference>
<dbReference type="InterPro" id="IPR020904">
    <property type="entry name" value="Sc_DH/Rdtase_CS"/>
</dbReference>
<dbReference type="PRINTS" id="PR00081">
    <property type="entry name" value="GDHRDH"/>
</dbReference>
<dbReference type="Pfam" id="PF00106">
    <property type="entry name" value="adh_short"/>
    <property type="match status" value="1"/>
</dbReference>
<accession>A0A9N9TIX5</accession>
<dbReference type="SUPFAM" id="SSF51735">
    <property type="entry name" value="NAD(P)-binding Rossmann-fold domains"/>
    <property type="match status" value="1"/>
</dbReference>
<organism evidence="4 5">
    <name type="scientific">Phyllotreta striolata</name>
    <name type="common">Striped flea beetle</name>
    <name type="synonym">Crioceris striolata</name>
    <dbReference type="NCBI Taxonomy" id="444603"/>
    <lineage>
        <taxon>Eukaryota</taxon>
        <taxon>Metazoa</taxon>
        <taxon>Ecdysozoa</taxon>
        <taxon>Arthropoda</taxon>
        <taxon>Hexapoda</taxon>
        <taxon>Insecta</taxon>
        <taxon>Pterygota</taxon>
        <taxon>Neoptera</taxon>
        <taxon>Endopterygota</taxon>
        <taxon>Coleoptera</taxon>
        <taxon>Polyphaga</taxon>
        <taxon>Cucujiformia</taxon>
        <taxon>Chrysomeloidea</taxon>
        <taxon>Chrysomelidae</taxon>
        <taxon>Galerucinae</taxon>
        <taxon>Alticini</taxon>
        <taxon>Phyllotreta</taxon>
    </lineage>
</organism>
<evidence type="ECO:0008006" key="6">
    <source>
        <dbReference type="Google" id="ProtNLM"/>
    </source>
</evidence>
<dbReference type="PRINTS" id="PR00080">
    <property type="entry name" value="SDRFAMILY"/>
</dbReference>
<dbReference type="FunFam" id="3.40.50.720:FF:000047">
    <property type="entry name" value="NADP-dependent L-serine/L-allo-threonine dehydrogenase"/>
    <property type="match status" value="1"/>
</dbReference>
<dbReference type="PANTHER" id="PTHR43115:SF4">
    <property type="entry name" value="DEHYDROGENASE_REDUCTASE SDR FAMILY MEMBER 11"/>
    <property type="match status" value="1"/>
</dbReference>
<dbReference type="GO" id="GO:0016616">
    <property type="term" value="F:oxidoreductase activity, acting on the CH-OH group of donors, NAD or NADP as acceptor"/>
    <property type="evidence" value="ECO:0007669"/>
    <property type="project" value="UniProtKB-ARBA"/>
</dbReference>
<reference evidence="4" key="1">
    <citation type="submission" date="2022-01" db="EMBL/GenBank/DDBJ databases">
        <authorList>
            <person name="King R."/>
        </authorList>
    </citation>
    <scope>NUCLEOTIDE SEQUENCE</scope>
</reference>